<dbReference type="KEGG" id="adp:NCTC12871_01292"/>
<organism evidence="8 9">
    <name type="scientific">Actinobacillus delphinicola</name>
    <dbReference type="NCBI Taxonomy" id="51161"/>
    <lineage>
        <taxon>Bacteria</taxon>
        <taxon>Pseudomonadati</taxon>
        <taxon>Pseudomonadota</taxon>
        <taxon>Gammaproteobacteria</taxon>
        <taxon>Pasteurellales</taxon>
        <taxon>Pasteurellaceae</taxon>
        <taxon>Actinobacillus</taxon>
    </lineage>
</organism>
<evidence type="ECO:0000256" key="2">
    <source>
        <dbReference type="ARBA" id="ARBA00022908"/>
    </source>
</evidence>
<feature type="domain" description="Core-binding (CB)" evidence="7">
    <location>
        <begin position="106"/>
        <end position="189"/>
    </location>
</feature>
<evidence type="ECO:0000256" key="5">
    <source>
        <dbReference type="PROSITE-ProRule" id="PRU01248"/>
    </source>
</evidence>
<dbReference type="AlphaFoldDB" id="A0A448TV38"/>
<dbReference type="Pfam" id="PF13356">
    <property type="entry name" value="Arm-DNA-bind_3"/>
    <property type="match status" value="1"/>
</dbReference>
<evidence type="ECO:0000256" key="3">
    <source>
        <dbReference type="ARBA" id="ARBA00023125"/>
    </source>
</evidence>
<dbReference type="Gene3D" id="1.10.443.10">
    <property type="entry name" value="Intergrase catalytic core"/>
    <property type="match status" value="1"/>
</dbReference>
<comment type="similarity">
    <text evidence="1">Belongs to the 'phage' integrase family.</text>
</comment>
<evidence type="ECO:0000259" key="6">
    <source>
        <dbReference type="PROSITE" id="PS51898"/>
    </source>
</evidence>
<dbReference type="GO" id="GO:0003677">
    <property type="term" value="F:DNA binding"/>
    <property type="evidence" value="ECO:0007669"/>
    <property type="project" value="UniProtKB-UniRule"/>
</dbReference>
<dbReference type="Proteomes" id="UP000279799">
    <property type="component" value="Chromosome"/>
</dbReference>
<dbReference type="InterPro" id="IPR044068">
    <property type="entry name" value="CB"/>
</dbReference>
<dbReference type="InterPro" id="IPR002104">
    <property type="entry name" value="Integrase_catalytic"/>
</dbReference>
<sequence length="431" mass="50265">MARCSKSLTDTEIKKINQDCVLNDGQGLQLRVRRKVDGNFSKIWIFNYYKPLTKKRTQKTIGNYPTISLSQARQIKDEYRGLLAQNIDPQEYEQEQQELRLLQNQNTFAKVAEDWFEWRKSKKDFGERTAKQAHQQITKHLLPIFKDVPIEKIKSTHVIKALQPLKQEGKLDTIKRVIQRMNSIMNYAVNMGLLEQNNLLKVGEMFDTPKPTHQPCIHYDELPQFFKHLFLSVLDRQTIYLILWQLFTLSRPNETAQAKFSDIDEKAGIWSYYVLKGNKDSKLGRIHKVPLTRQMRALLAEIKANNTKHSPYLFPLRGNPNKPCSSETANKALRRLNNGFYKSKQTAHGLRSIGSTWLNEQRTKDGLRKYDSDLIELALSHVNKDPIRLAYNHAEYLPARRNMLQHWTDFLDECSNHTVPQSHLTVLHKTA</sequence>
<keyword evidence="9" id="KW-1185">Reference proteome</keyword>
<dbReference type="Gene3D" id="1.10.150.130">
    <property type="match status" value="1"/>
</dbReference>
<evidence type="ECO:0000313" key="8">
    <source>
        <dbReference type="EMBL" id="VEJ09806.1"/>
    </source>
</evidence>
<gene>
    <name evidence="8" type="primary">intA</name>
    <name evidence="8" type="ORF">NCTC12871_01292</name>
</gene>
<proteinExistence type="inferred from homology"/>
<dbReference type="CDD" id="cd00801">
    <property type="entry name" value="INT_P4_C"/>
    <property type="match status" value="1"/>
</dbReference>
<dbReference type="EMBL" id="LR134510">
    <property type="protein sequence ID" value="VEJ09806.1"/>
    <property type="molecule type" value="Genomic_DNA"/>
</dbReference>
<dbReference type="Gene3D" id="3.30.160.390">
    <property type="entry name" value="Integrase, DNA-binding domain"/>
    <property type="match status" value="1"/>
</dbReference>
<evidence type="ECO:0000256" key="4">
    <source>
        <dbReference type="ARBA" id="ARBA00023172"/>
    </source>
</evidence>
<dbReference type="OrthoDB" id="9795573at2"/>
<dbReference type="Pfam" id="PF00589">
    <property type="entry name" value="Phage_integrase"/>
    <property type="match status" value="1"/>
</dbReference>
<dbReference type="PROSITE" id="PS51898">
    <property type="entry name" value="TYR_RECOMBINASE"/>
    <property type="match status" value="1"/>
</dbReference>
<accession>A0A448TV38</accession>
<dbReference type="InterPro" id="IPR038488">
    <property type="entry name" value="Integrase_DNA-bd_sf"/>
</dbReference>
<evidence type="ECO:0000259" key="7">
    <source>
        <dbReference type="PROSITE" id="PS51900"/>
    </source>
</evidence>
<dbReference type="InterPro" id="IPR011010">
    <property type="entry name" value="DNA_brk_join_enz"/>
</dbReference>
<keyword evidence="2" id="KW-0229">DNA integration</keyword>
<dbReference type="GO" id="GO:0006310">
    <property type="term" value="P:DNA recombination"/>
    <property type="evidence" value="ECO:0007669"/>
    <property type="project" value="UniProtKB-KW"/>
</dbReference>
<dbReference type="Pfam" id="PF22022">
    <property type="entry name" value="Phage_int_M"/>
    <property type="match status" value="1"/>
</dbReference>
<evidence type="ECO:0000313" key="9">
    <source>
        <dbReference type="Proteomes" id="UP000279799"/>
    </source>
</evidence>
<name>A0A448TV38_9PAST</name>
<dbReference type="GO" id="GO:0015074">
    <property type="term" value="P:DNA integration"/>
    <property type="evidence" value="ECO:0007669"/>
    <property type="project" value="UniProtKB-KW"/>
</dbReference>
<keyword evidence="4" id="KW-0233">DNA recombination</keyword>
<protein>
    <submittedName>
        <fullName evidence="8">Integrase</fullName>
    </submittedName>
</protein>
<keyword evidence="3 5" id="KW-0238">DNA-binding</keyword>
<dbReference type="InterPro" id="IPR025166">
    <property type="entry name" value="Integrase_DNA_bind_dom"/>
</dbReference>
<dbReference type="RefSeq" id="WP_126600038.1">
    <property type="nucleotide sequence ID" value="NZ_LR134510.1"/>
</dbReference>
<dbReference type="PANTHER" id="PTHR30629:SF6">
    <property type="entry name" value="PROPHAGE INTEGRASE INTA-RELATED"/>
    <property type="match status" value="1"/>
</dbReference>
<reference evidence="8 9" key="1">
    <citation type="submission" date="2018-12" db="EMBL/GenBank/DDBJ databases">
        <authorList>
            <consortium name="Pathogen Informatics"/>
        </authorList>
    </citation>
    <scope>NUCLEOTIDE SEQUENCE [LARGE SCALE GENOMIC DNA]</scope>
    <source>
        <strain evidence="8 9">NCTC12871</strain>
    </source>
</reference>
<evidence type="ECO:0000256" key="1">
    <source>
        <dbReference type="ARBA" id="ARBA00008857"/>
    </source>
</evidence>
<dbReference type="InterPro" id="IPR053876">
    <property type="entry name" value="Phage_int_M"/>
</dbReference>
<dbReference type="InterPro" id="IPR013762">
    <property type="entry name" value="Integrase-like_cat_sf"/>
</dbReference>
<dbReference type="SUPFAM" id="SSF56349">
    <property type="entry name" value="DNA breaking-rejoining enzymes"/>
    <property type="match status" value="1"/>
</dbReference>
<feature type="domain" description="Tyr recombinase" evidence="6">
    <location>
        <begin position="212"/>
        <end position="405"/>
    </location>
</feature>
<dbReference type="PROSITE" id="PS51900">
    <property type="entry name" value="CB"/>
    <property type="match status" value="1"/>
</dbReference>
<dbReference type="InterPro" id="IPR010998">
    <property type="entry name" value="Integrase_recombinase_N"/>
</dbReference>
<dbReference type="PANTHER" id="PTHR30629">
    <property type="entry name" value="PROPHAGE INTEGRASE"/>
    <property type="match status" value="1"/>
</dbReference>
<dbReference type="InterPro" id="IPR050808">
    <property type="entry name" value="Phage_Integrase"/>
</dbReference>